<dbReference type="GO" id="GO:0048278">
    <property type="term" value="P:vesicle docking"/>
    <property type="evidence" value="ECO:0007669"/>
    <property type="project" value="TreeGrafter"/>
</dbReference>
<feature type="transmembrane region" description="Helical" evidence="7">
    <location>
        <begin position="143"/>
        <end position="165"/>
    </location>
</feature>
<evidence type="ECO:0000256" key="1">
    <source>
        <dbReference type="ARBA" id="ARBA00004211"/>
    </source>
</evidence>
<keyword evidence="3 7" id="KW-0812">Transmembrane</keyword>
<dbReference type="InterPro" id="IPR010989">
    <property type="entry name" value="SNARE"/>
</dbReference>
<evidence type="ECO:0000256" key="2">
    <source>
        <dbReference type="ARBA" id="ARBA00009063"/>
    </source>
</evidence>
<dbReference type="GO" id="GO:0006887">
    <property type="term" value="P:exocytosis"/>
    <property type="evidence" value="ECO:0007669"/>
    <property type="project" value="TreeGrafter"/>
</dbReference>
<keyword evidence="5 7" id="KW-0472">Membrane</keyword>
<protein>
    <recommendedName>
        <fullName evidence="8">t-SNARE coiled-coil homology domain-containing protein</fullName>
    </recommendedName>
</protein>
<evidence type="ECO:0000256" key="7">
    <source>
        <dbReference type="SAM" id="Phobius"/>
    </source>
</evidence>
<dbReference type="Proteomes" id="UP000663862">
    <property type="component" value="Unassembled WGS sequence"/>
</dbReference>
<dbReference type="InterPro" id="IPR006012">
    <property type="entry name" value="Syntaxin/epimorphin_CS"/>
</dbReference>
<dbReference type="Gene3D" id="1.20.58.70">
    <property type="match status" value="1"/>
</dbReference>
<dbReference type="GO" id="GO:0006886">
    <property type="term" value="P:intracellular protein transport"/>
    <property type="evidence" value="ECO:0007669"/>
    <property type="project" value="InterPro"/>
</dbReference>
<reference evidence="9" key="1">
    <citation type="submission" date="2021-02" db="EMBL/GenBank/DDBJ databases">
        <authorList>
            <person name="Nowell W R."/>
        </authorList>
    </citation>
    <scope>NUCLEOTIDE SEQUENCE</scope>
</reference>
<comment type="similarity">
    <text evidence="2 6">Belongs to the syntaxin family.</text>
</comment>
<dbReference type="EMBL" id="CAJOBQ010001936">
    <property type="protein sequence ID" value="CAF4527557.1"/>
    <property type="molecule type" value="Genomic_DNA"/>
</dbReference>
<evidence type="ECO:0000256" key="5">
    <source>
        <dbReference type="ARBA" id="ARBA00023136"/>
    </source>
</evidence>
<dbReference type="PROSITE" id="PS00914">
    <property type="entry name" value="SYNTAXIN"/>
    <property type="match status" value="1"/>
</dbReference>
<evidence type="ECO:0000259" key="8">
    <source>
        <dbReference type="PROSITE" id="PS50192"/>
    </source>
</evidence>
<dbReference type="Pfam" id="PF00804">
    <property type="entry name" value="Syntaxin"/>
    <property type="match status" value="1"/>
</dbReference>
<evidence type="ECO:0000313" key="10">
    <source>
        <dbReference type="Proteomes" id="UP000663862"/>
    </source>
</evidence>
<dbReference type="GO" id="GO:0005484">
    <property type="term" value="F:SNAP receptor activity"/>
    <property type="evidence" value="ECO:0007669"/>
    <property type="project" value="InterPro"/>
</dbReference>
<dbReference type="PANTHER" id="PTHR19957:SF307">
    <property type="entry name" value="PROTEIN SSO1-RELATED"/>
    <property type="match status" value="1"/>
</dbReference>
<evidence type="ECO:0000313" key="9">
    <source>
        <dbReference type="EMBL" id="CAF4527557.1"/>
    </source>
</evidence>
<proteinExistence type="inferred from homology"/>
<dbReference type="GO" id="GO:0012505">
    <property type="term" value="C:endomembrane system"/>
    <property type="evidence" value="ECO:0007669"/>
    <property type="project" value="TreeGrafter"/>
</dbReference>
<dbReference type="SMART" id="SM00397">
    <property type="entry name" value="t_SNARE"/>
    <property type="match status" value="1"/>
</dbReference>
<dbReference type="InterPro" id="IPR006011">
    <property type="entry name" value="Syntaxin_N"/>
</dbReference>
<comment type="subcellular location">
    <subcellularLocation>
        <location evidence="1">Membrane</location>
        <topology evidence="1">Single-pass type IV membrane protein</topology>
    </subcellularLocation>
</comment>
<dbReference type="InterPro" id="IPR045242">
    <property type="entry name" value="Syntaxin"/>
</dbReference>
<dbReference type="GO" id="GO:0006906">
    <property type="term" value="P:vesicle fusion"/>
    <property type="evidence" value="ECO:0007669"/>
    <property type="project" value="TreeGrafter"/>
</dbReference>
<feature type="transmembrane region" description="Helical" evidence="7">
    <location>
        <begin position="432"/>
        <end position="455"/>
    </location>
</feature>
<dbReference type="GO" id="GO:0005886">
    <property type="term" value="C:plasma membrane"/>
    <property type="evidence" value="ECO:0007669"/>
    <property type="project" value="TreeGrafter"/>
</dbReference>
<comment type="caution">
    <text evidence="9">The sequence shown here is derived from an EMBL/GenBank/DDBJ whole genome shotgun (WGS) entry which is preliminary data.</text>
</comment>
<keyword evidence="4 7" id="KW-1133">Transmembrane helix</keyword>
<dbReference type="PANTHER" id="PTHR19957">
    <property type="entry name" value="SYNTAXIN"/>
    <property type="match status" value="1"/>
</dbReference>
<dbReference type="PROSITE" id="PS50192">
    <property type="entry name" value="T_SNARE"/>
    <property type="match status" value="1"/>
</dbReference>
<dbReference type="SMART" id="SM00503">
    <property type="entry name" value="SynN"/>
    <property type="match status" value="1"/>
</dbReference>
<dbReference type="Gene3D" id="1.20.5.110">
    <property type="match status" value="1"/>
</dbReference>
<accession>A0A820X8W3</accession>
<dbReference type="InterPro" id="IPR000727">
    <property type="entry name" value="T_SNARE_dom"/>
</dbReference>
<dbReference type="AlphaFoldDB" id="A0A820X8W3"/>
<dbReference type="SUPFAM" id="SSF47661">
    <property type="entry name" value="t-snare proteins"/>
    <property type="match status" value="1"/>
</dbReference>
<dbReference type="GO" id="GO:0031201">
    <property type="term" value="C:SNARE complex"/>
    <property type="evidence" value="ECO:0007669"/>
    <property type="project" value="TreeGrafter"/>
</dbReference>
<feature type="domain" description="T-SNARE coiled-coil homology" evidence="8">
    <location>
        <begin position="358"/>
        <end position="420"/>
    </location>
</feature>
<evidence type="ECO:0000256" key="3">
    <source>
        <dbReference type="ARBA" id="ARBA00022692"/>
    </source>
</evidence>
<dbReference type="Pfam" id="PF05739">
    <property type="entry name" value="SNARE"/>
    <property type="match status" value="1"/>
</dbReference>
<dbReference type="CDD" id="cd15848">
    <property type="entry name" value="SNARE_syntaxin1-like"/>
    <property type="match status" value="1"/>
</dbReference>
<name>A0A820X8W3_9BILA</name>
<evidence type="ECO:0000256" key="6">
    <source>
        <dbReference type="RuleBase" id="RU003858"/>
    </source>
</evidence>
<sequence length="462" mass="53672">MHQLNTRNSDMIVYYGDVNLENFVYNQNERRVKVIDLEYVIIVERHLFSDSNVNSDYKHSQGGPLNSNIYCRRYFPDYNVEQICRYVLSPSNETNQREMSSDFLHSIPASINRQWNLTNIIAACAQTGSTSERLVLYEQLLKILSQIICLIIHYMFFFVPFKAPWADVSYRRLARQAQSHEGRHENNTSATIKIDRELDVTDFLTEIDSIRLLIDKLDEVVQSIKKVQMDMLQSTENSKFGKDLDTKNDEIKKLSYQVSTMLRKMEQANDTHDKQSAQGRIRESQIFVLTRRLREVMIQHNLNTVAHRERCKKIIVHELNLSGQGKTNDELEQILESGIAGGFSYSLMLDTHQAKLTLNAIEARQRDIIKLENCIKELHNMFLDLATLVTDQGEMIDCIEHNVSKAIDYVEVAHENVNIAEQNKRKANKKKIIIIIILFAIFLVILVTIFISYFAQKKFEGR</sequence>
<gene>
    <name evidence="9" type="ORF">TSG867_LOCUS23029</name>
</gene>
<dbReference type="GO" id="GO:0000149">
    <property type="term" value="F:SNARE binding"/>
    <property type="evidence" value="ECO:0007669"/>
    <property type="project" value="TreeGrafter"/>
</dbReference>
<evidence type="ECO:0000256" key="4">
    <source>
        <dbReference type="ARBA" id="ARBA00022989"/>
    </source>
</evidence>
<organism evidence="9 10">
    <name type="scientific">Rotaria socialis</name>
    <dbReference type="NCBI Taxonomy" id="392032"/>
    <lineage>
        <taxon>Eukaryota</taxon>
        <taxon>Metazoa</taxon>
        <taxon>Spiralia</taxon>
        <taxon>Gnathifera</taxon>
        <taxon>Rotifera</taxon>
        <taxon>Eurotatoria</taxon>
        <taxon>Bdelloidea</taxon>
        <taxon>Philodinida</taxon>
        <taxon>Philodinidae</taxon>
        <taxon>Rotaria</taxon>
    </lineage>
</organism>